<protein>
    <recommendedName>
        <fullName evidence="4">CG18067 protein</fullName>
    </recommendedName>
</protein>
<feature type="non-terminal residue" evidence="2">
    <location>
        <position position="193"/>
    </location>
</feature>
<evidence type="ECO:0008006" key="4">
    <source>
        <dbReference type="Google" id="ProtNLM"/>
    </source>
</evidence>
<reference evidence="2" key="1">
    <citation type="journal article" date="2021" name="Mol. Ecol. Resour.">
        <title>Phylogenomic analyses of the genus Drosophila reveals genomic signals of climate adaptation.</title>
        <authorList>
            <person name="Li F."/>
            <person name="Rane R.V."/>
            <person name="Luria V."/>
            <person name="Xiong Z."/>
            <person name="Chen J."/>
            <person name="Li Z."/>
            <person name="Catullo R.A."/>
            <person name="Griffin P.C."/>
            <person name="Schiffer M."/>
            <person name="Pearce S."/>
            <person name="Lee S.F."/>
            <person name="McElroy K."/>
            <person name="Stocker A."/>
            <person name="Shirriffs J."/>
            <person name="Cockerell F."/>
            <person name="Coppin C."/>
            <person name="Sgro C.M."/>
            <person name="Karger A."/>
            <person name="Cain J.W."/>
            <person name="Weber J.A."/>
            <person name="Santpere G."/>
            <person name="Kirschner M.W."/>
            <person name="Hoffmann A.A."/>
            <person name="Oakeshott J.G."/>
            <person name="Zhang G."/>
        </authorList>
    </citation>
    <scope>NUCLEOTIDE SEQUENCE</scope>
    <source>
        <strain evidence="2">BGI-SZ-2011g</strain>
    </source>
</reference>
<sequence length="193" mass="20830">GNTVLQNGAGSIYTRADGSSVLVGAGGQTLVTNADSDEEDDDDADVDAKGGSNVVINGQWIQSSNSQGTTFINGYQVNLIDGGLQLRVGGKVYNFPAKDASVKTKEQMDINGQPATVEYDSGNIVLELADGTLFAKTEHGMFSGNRQSYENRAQIRQAAFDQAAKVQREMAELQSRLEAQMRELRDNLERTFS</sequence>
<evidence type="ECO:0000256" key="1">
    <source>
        <dbReference type="SAM" id="Coils"/>
    </source>
</evidence>
<feature type="non-terminal residue" evidence="2">
    <location>
        <position position="1"/>
    </location>
</feature>
<keyword evidence="1" id="KW-0175">Coiled coil</keyword>
<evidence type="ECO:0000313" key="2">
    <source>
        <dbReference type="EMBL" id="KAH8355312.1"/>
    </source>
</evidence>
<proteinExistence type="predicted"/>
<gene>
    <name evidence="2" type="ORF">KR093_010758</name>
</gene>
<evidence type="ECO:0000313" key="3">
    <source>
        <dbReference type="Proteomes" id="UP001200034"/>
    </source>
</evidence>
<dbReference type="Proteomes" id="UP001200034">
    <property type="component" value="Unassembled WGS sequence"/>
</dbReference>
<dbReference type="AlphaFoldDB" id="A0AAD4JRK4"/>
<dbReference type="EMBL" id="JAJJHW010003889">
    <property type="protein sequence ID" value="KAH8355312.1"/>
    <property type="molecule type" value="Genomic_DNA"/>
</dbReference>
<name>A0AAD4JRK4_9MUSC</name>
<accession>A0AAD4JRK4</accession>
<organism evidence="2 3">
    <name type="scientific">Drosophila rubida</name>
    <dbReference type="NCBI Taxonomy" id="30044"/>
    <lineage>
        <taxon>Eukaryota</taxon>
        <taxon>Metazoa</taxon>
        <taxon>Ecdysozoa</taxon>
        <taxon>Arthropoda</taxon>
        <taxon>Hexapoda</taxon>
        <taxon>Insecta</taxon>
        <taxon>Pterygota</taxon>
        <taxon>Neoptera</taxon>
        <taxon>Endopterygota</taxon>
        <taxon>Diptera</taxon>
        <taxon>Brachycera</taxon>
        <taxon>Muscomorpha</taxon>
        <taxon>Ephydroidea</taxon>
        <taxon>Drosophilidae</taxon>
        <taxon>Drosophila</taxon>
    </lineage>
</organism>
<keyword evidence="3" id="KW-1185">Reference proteome</keyword>
<feature type="coiled-coil region" evidence="1">
    <location>
        <begin position="156"/>
        <end position="190"/>
    </location>
</feature>
<comment type="caution">
    <text evidence="2">The sequence shown here is derived from an EMBL/GenBank/DDBJ whole genome shotgun (WGS) entry which is preliminary data.</text>
</comment>